<dbReference type="PROSITE" id="PS50865">
    <property type="entry name" value="ZF_MYND_2"/>
    <property type="match status" value="1"/>
</dbReference>
<dbReference type="Gene3D" id="6.10.140.2220">
    <property type="match status" value="1"/>
</dbReference>
<proteinExistence type="predicted"/>
<evidence type="ECO:0000256" key="4">
    <source>
        <dbReference type="PROSITE-ProRule" id="PRU00134"/>
    </source>
</evidence>
<keyword evidence="8" id="KW-1185">Reference proteome</keyword>
<feature type="region of interest" description="Disordered" evidence="5">
    <location>
        <begin position="198"/>
        <end position="238"/>
    </location>
</feature>
<gene>
    <name evidence="7" type="ORF">GFSPODELE1_LOCUS2469</name>
</gene>
<accession>A0ABP1CTP1</accession>
<evidence type="ECO:0000256" key="2">
    <source>
        <dbReference type="ARBA" id="ARBA00022771"/>
    </source>
</evidence>
<feature type="compositionally biased region" description="Basic and acidic residues" evidence="5">
    <location>
        <begin position="198"/>
        <end position="207"/>
    </location>
</feature>
<feature type="compositionally biased region" description="Basic and acidic residues" evidence="5">
    <location>
        <begin position="227"/>
        <end position="238"/>
    </location>
</feature>
<feature type="compositionally biased region" description="Polar residues" evidence="5">
    <location>
        <begin position="215"/>
        <end position="226"/>
    </location>
</feature>
<feature type="domain" description="MYND-type" evidence="6">
    <location>
        <begin position="150"/>
        <end position="195"/>
    </location>
</feature>
<protein>
    <recommendedName>
        <fullName evidence="6">MYND-type domain-containing protein</fullName>
    </recommendedName>
</protein>
<evidence type="ECO:0000313" key="7">
    <source>
        <dbReference type="EMBL" id="CAL1699047.1"/>
    </source>
</evidence>
<evidence type="ECO:0000256" key="3">
    <source>
        <dbReference type="ARBA" id="ARBA00022833"/>
    </source>
</evidence>
<dbReference type="InterPro" id="IPR057053">
    <property type="entry name" value="MYND_ZMYND11_ZMYD8"/>
</dbReference>
<keyword evidence="1" id="KW-0479">Metal-binding</keyword>
<evidence type="ECO:0000256" key="1">
    <source>
        <dbReference type="ARBA" id="ARBA00022723"/>
    </source>
</evidence>
<evidence type="ECO:0000259" key="6">
    <source>
        <dbReference type="PROSITE" id="PS50865"/>
    </source>
</evidence>
<sequence length="283" mass="31714">MRKWTGCGTTEDREAAERWWIRILRAVDDPECSVPRKVRVHAASCLAASQWEKRIVDDGDTWNVDCVSRAAFFANEAISYGFTSPSTLYVGAGIRRLLNTPRIPGVDYNRFDEFSFSFEAIAKRDEEVVEIASRREAKVSKAPNAYHCATPGCGIEATKKSGLLRCAGKCPAELKPSYCSKECQRAHWKDHRKVCNPDARAKEEQSRHPNHRPRTSNSPPTLSSENITDRRTKGKEHIIKWPAPALPGGKVKVTTNTCSPAFMKDVRDIATNEARTVVRRQAA</sequence>
<dbReference type="Proteomes" id="UP001497453">
    <property type="component" value="Chromosome 11"/>
</dbReference>
<evidence type="ECO:0000313" key="8">
    <source>
        <dbReference type="Proteomes" id="UP001497453"/>
    </source>
</evidence>
<dbReference type="EMBL" id="OZ037954">
    <property type="protein sequence ID" value="CAL1699047.1"/>
    <property type="molecule type" value="Genomic_DNA"/>
</dbReference>
<name>A0ABP1CTP1_9APHY</name>
<keyword evidence="3" id="KW-0862">Zinc</keyword>
<keyword evidence="2 4" id="KW-0863">Zinc-finger</keyword>
<dbReference type="Pfam" id="PF24324">
    <property type="entry name" value="MYND_ZMYND11_ZMYD8"/>
    <property type="match status" value="1"/>
</dbReference>
<evidence type="ECO:0000256" key="5">
    <source>
        <dbReference type="SAM" id="MobiDB-lite"/>
    </source>
</evidence>
<dbReference type="SUPFAM" id="SSF144232">
    <property type="entry name" value="HIT/MYND zinc finger-like"/>
    <property type="match status" value="1"/>
</dbReference>
<organism evidence="7 8">
    <name type="scientific">Somion occarium</name>
    <dbReference type="NCBI Taxonomy" id="3059160"/>
    <lineage>
        <taxon>Eukaryota</taxon>
        <taxon>Fungi</taxon>
        <taxon>Dikarya</taxon>
        <taxon>Basidiomycota</taxon>
        <taxon>Agaricomycotina</taxon>
        <taxon>Agaricomycetes</taxon>
        <taxon>Polyporales</taxon>
        <taxon>Cerrenaceae</taxon>
        <taxon>Somion</taxon>
    </lineage>
</organism>
<reference evidence="8" key="1">
    <citation type="submission" date="2024-04" db="EMBL/GenBank/DDBJ databases">
        <authorList>
            <person name="Shaw F."/>
            <person name="Minotto A."/>
        </authorList>
    </citation>
    <scope>NUCLEOTIDE SEQUENCE [LARGE SCALE GENOMIC DNA]</scope>
</reference>
<dbReference type="InterPro" id="IPR002893">
    <property type="entry name" value="Znf_MYND"/>
</dbReference>